<organism evidence="1 2">
    <name type="scientific">Flavobacterium limnosediminis JC2902</name>
    <dbReference type="NCBI Taxonomy" id="1341181"/>
    <lineage>
        <taxon>Bacteria</taxon>
        <taxon>Pseudomonadati</taxon>
        <taxon>Bacteroidota</taxon>
        <taxon>Flavobacteriia</taxon>
        <taxon>Flavobacteriales</taxon>
        <taxon>Flavobacteriaceae</taxon>
        <taxon>Flavobacterium</taxon>
    </lineage>
</organism>
<evidence type="ECO:0000313" key="1">
    <source>
        <dbReference type="EMBL" id="ESU30063.1"/>
    </source>
</evidence>
<dbReference type="PATRIC" id="fig|1341181.4.peg.552"/>
<dbReference type="AlphaFoldDB" id="V6STN0"/>
<sequence length="52" mass="6125">MAITRLMQSVWTKVALLLPVLQETKQQRVSIKKQVFIGNTLKLIPRTKKYRK</sequence>
<keyword evidence="2" id="KW-1185">Reference proteome</keyword>
<dbReference type="EMBL" id="AVGG01000001">
    <property type="protein sequence ID" value="ESU30063.1"/>
    <property type="molecule type" value="Genomic_DNA"/>
</dbReference>
<accession>V6STN0</accession>
<gene>
    <name evidence="1" type="ORF">FLJC2902T_05560</name>
</gene>
<name>V6STN0_9FLAO</name>
<protein>
    <submittedName>
        <fullName evidence="1">Uncharacterized protein</fullName>
    </submittedName>
</protein>
<reference evidence="1 2" key="1">
    <citation type="submission" date="2013-08" db="EMBL/GenBank/DDBJ databases">
        <title>Flavobacterium limnosediminis JC2902 genome sequencing.</title>
        <authorList>
            <person name="Lee K."/>
            <person name="Yi H."/>
            <person name="Park S."/>
            <person name="Chun J."/>
        </authorList>
    </citation>
    <scope>NUCLEOTIDE SEQUENCE [LARGE SCALE GENOMIC DNA]</scope>
    <source>
        <strain evidence="1 2">JC2902</strain>
    </source>
</reference>
<evidence type="ECO:0000313" key="2">
    <source>
        <dbReference type="Proteomes" id="UP000018004"/>
    </source>
</evidence>
<proteinExistence type="predicted"/>
<dbReference type="Proteomes" id="UP000018004">
    <property type="component" value="Unassembled WGS sequence"/>
</dbReference>
<comment type="caution">
    <text evidence="1">The sequence shown here is derived from an EMBL/GenBank/DDBJ whole genome shotgun (WGS) entry which is preliminary data.</text>
</comment>